<dbReference type="EC" id="3.2.1.51" evidence="3"/>
<accession>A0A9W6CWT3</accession>
<dbReference type="SMART" id="SM00812">
    <property type="entry name" value="Alpha_L_fucos"/>
    <property type="match status" value="1"/>
</dbReference>
<evidence type="ECO:0000313" key="9">
    <source>
        <dbReference type="Proteomes" id="UP001144396"/>
    </source>
</evidence>
<dbReference type="GO" id="GO:0004560">
    <property type="term" value="F:alpha-L-fucosidase activity"/>
    <property type="evidence" value="ECO:0007669"/>
    <property type="project" value="InterPro"/>
</dbReference>
<dbReference type="Pfam" id="PF01120">
    <property type="entry name" value="Alpha_L_fucos"/>
    <property type="match status" value="1"/>
</dbReference>
<keyword evidence="4" id="KW-0732">Signal</keyword>
<evidence type="ECO:0000256" key="4">
    <source>
        <dbReference type="ARBA" id="ARBA00022729"/>
    </source>
</evidence>
<dbReference type="GO" id="GO:0006004">
    <property type="term" value="P:fucose metabolic process"/>
    <property type="evidence" value="ECO:0007669"/>
    <property type="project" value="InterPro"/>
</dbReference>
<dbReference type="AlphaFoldDB" id="A0A9W6CWT3"/>
<gene>
    <name evidence="8" type="ORF">ARHIZOSPH14_20170</name>
</gene>
<keyword evidence="6" id="KW-0326">Glycosidase</keyword>
<evidence type="ECO:0000313" key="8">
    <source>
        <dbReference type="EMBL" id="GLI27775.1"/>
    </source>
</evidence>
<sequence length="436" mass="48328">MTDTTWTDLERPLPEWFARAKFGIFIHWGAYSVPAWGEPIGALGEIPDDTWFAHNPYAEWYFNTIRIPGSPAAEHHRETYGDAPYDDFLDQWGAEDFDPADWAKLFARAGAEYVVPTTKHHDGIALWDAPGTGDRNTVRRGPYRDLIGAIADAVRAEGLRFGVYYSGGLDWSVTDFPPHTTGEEVRSLRPNDAAYHFYAAAHVRDLVERYRPDVLWNDIEWPDAGKHLAPGGLHELFADYFAANPDGVVNDRWGDTYSDYATTEYSAMSENETKDVWENNRGLGYSFGYNRIESTDEILDTMQLAKHWVGVVAKGGRLLVNVGPTAEGLIPDLQRATLEGFGDWKRPLVEAAASVSERSPQPESDAAGWRREWRTPTELITFVDAPGEYRVAGEGLDLGRVRVLSGDVGTEVDGDDLVLRVAAVPGGPAAVAIARG</sequence>
<evidence type="ECO:0000259" key="7">
    <source>
        <dbReference type="Pfam" id="PF01120"/>
    </source>
</evidence>
<dbReference type="EMBL" id="BSDP01000001">
    <property type="protein sequence ID" value="GLI27775.1"/>
    <property type="molecule type" value="Genomic_DNA"/>
</dbReference>
<dbReference type="GO" id="GO:0005764">
    <property type="term" value="C:lysosome"/>
    <property type="evidence" value="ECO:0007669"/>
    <property type="project" value="TreeGrafter"/>
</dbReference>
<proteinExistence type="inferred from homology"/>
<dbReference type="PANTHER" id="PTHR10030:SF37">
    <property type="entry name" value="ALPHA-L-FUCOSIDASE-RELATED"/>
    <property type="match status" value="1"/>
</dbReference>
<keyword evidence="5" id="KW-0378">Hydrolase</keyword>
<comment type="function">
    <text evidence="1">Alpha-L-fucosidase is responsible for hydrolyzing the alpha-1,6-linked fucose joined to the reducing-end N-acetylglucosamine of the carbohydrate moieties of glycoproteins.</text>
</comment>
<organism evidence="8 9">
    <name type="scientific">Agromyces rhizosphaerae</name>
    <dbReference type="NCBI Taxonomy" id="88374"/>
    <lineage>
        <taxon>Bacteria</taxon>
        <taxon>Bacillati</taxon>
        <taxon>Actinomycetota</taxon>
        <taxon>Actinomycetes</taxon>
        <taxon>Micrococcales</taxon>
        <taxon>Microbacteriaceae</taxon>
        <taxon>Agromyces</taxon>
    </lineage>
</organism>
<evidence type="ECO:0000256" key="3">
    <source>
        <dbReference type="ARBA" id="ARBA00012662"/>
    </source>
</evidence>
<dbReference type="InterPro" id="IPR057739">
    <property type="entry name" value="Glyco_hydro_29_N"/>
</dbReference>
<feature type="domain" description="Glycoside hydrolase family 29 N-terminal" evidence="7">
    <location>
        <begin position="5"/>
        <end position="344"/>
    </location>
</feature>
<dbReference type="Gene3D" id="3.20.20.80">
    <property type="entry name" value="Glycosidases"/>
    <property type="match status" value="1"/>
</dbReference>
<name>A0A9W6CWT3_9MICO</name>
<dbReference type="InterPro" id="IPR017853">
    <property type="entry name" value="GH"/>
</dbReference>
<dbReference type="PIRSF" id="PIRSF001092">
    <property type="entry name" value="Alpha-L-fucosidase"/>
    <property type="match status" value="1"/>
</dbReference>
<reference evidence="8" key="1">
    <citation type="submission" date="2022-12" db="EMBL/GenBank/DDBJ databases">
        <title>Reference genome sequencing for broad-spectrum identification of bacterial and archaeal isolates by mass spectrometry.</title>
        <authorList>
            <person name="Sekiguchi Y."/>
            <person name="Tourlousse D.M."/>
        </authorList>
    </citation>
    <scope>NUCLEOTIDE SEQUENCE</scope>
    <source>
        <strain evidence="8">14</strain>
    </source>
</reference>
<dbReference type="RefSeq" id="WP_281884590.1">
    <property type="nucleotide sequence ID" value="NZ_BSDP01000001.1"/>
</dbReference>
<dbReference type="PRINTS" id="PR00741">
    <property type="entry name" value="GLHYDRLASE29"/>
</dbReference>
<dbReference type="Proteomes" id="UP001144396">
    <property type="component" value="Unassembled WGS sequence"/>
</dbReference>
<dbReference type="GO" id="GO:0016139">
    <property type="term" value="P:glycoside catabolic process"/>
    <property type="evidence" value="ECO:0007669"/>
    <property type="project" value="TreeGrafter"/>
</dbReference>
<comment type="similarity">
    <text evidence="2">Belongs to the glycosyl hydrolase 29 family.</text>
</comment>
<evidence type="ECO:0000256" key="5">
    <source>
        <dbReference type="ARBA" id="ARBA00022801"/>
    </source>
</evidence>
<dbReference type="PANTHER" id="PTHR10030">
    <property type="entry name" value="ALPHA-L-FUCOSIDASE"/>
    <property type="match status" value="1"/>
</dbReference>
<dbReference type="InterPro" id="IPR016286">
    <property type="entry name" value="FUC_metazoa-typ"/>
</dbReference>
<dbReference type="InterPro" id="IPR000933">
    <property type="entry name" value="Glyco_hydro_29"/>
</dbReference>
<evidence type="ECO:0000256" key="6">
    <source>
        <dbReference type="ARBA" id="ARBA00023295"/>
    </source>
</evidence>
<evidence type="ECO:0000256" key="1">
    <source>
        <dbReference type="ARBA" id="ARBA00004071"/>
    </source>
</evidence>
<evidence type="ECO:0000256" key="2">
    <source>
        <dbReference type="ARBA" id="ARBA00007951"/>
    </source>
</evidence>
<keyword evidence="9" id="KW-1185">Reference proteome</keyword>
<comment type="caution">
    <text evidence="8">The sequence shown here is derived from an EMBL/GenBank/DDBJ whole genome shotgun (WGS) entry which is preliminary data.</text>
</comment>
<dbReference type="SUPFAM" id="SSF51445">
    <property type="entry name" value="(Trans)glycosidases"/>
    <property type="match status" value="1"/>
</dbReference>
<protein>
    <recommendedName>
        <fullName evidence="3">alpha-L-fucosidase</fullName>
        <ecNumber evidence="3">3.2.1.51</ecNumber>
    </recommendedName>
</protein>